<dbReference type="Pfam" id="PF20974">
    <property type="entry name" value="tRNA-synt_1c_C2"/>
    <property type="match status" value="1"/>
</dbReference>
<name>A0A482WD08_ASBVE</name>
<dbReference type="Pfam" id="PF03950">
    <property type="entry name" value="tRNA-synt_1c_C"/>
    <property type="match status" value="1"/>
</dbReference>
<dbReference type="InterPro" id="IPR001412">
    <property type="entry name" value="aa-tRNA-synth_I_CS"/>
</dbReference>
<dbReference type="GO" id="GO:0017102">
    <property type="term" value="C:methionyl glutamyl tRNA synthetase complex"/>
    <property type="evidence" value="ECO:0007669"/>
    <property type="project" value="TreeGrafter"/>
</dbReference>
<accession>A0A482WD08</accession>
<dbReference type="CDD" id="cd00807">
    <property type="entry name" value="GlnRS_core"/>
    <property type="match status" value="1"/>
</dbReference>
<keyword evidence="7 12" id="KW-0067">ATP-binding</keyword>
<dbReference type="FunFam" id="3.40.50.620:FF:000070">
    <property type="entry name" value="Bifunctional glutamate/proline--tRNA ligase"/>
    <property type="match status" value="1"/>
</dbReference>
<dbReference type="PANTHER" id="PTHR43097:SF5">
    <property type="entry name" value="GLUTAMATE--TRNA LIGASE"/>
    <property type="match status" value="1"/>
</dbReference>
<evidence type="ECO:0000256" key="2">
    <source>
        <dbReference type="ARBA" id="ARBA00008927"/>
    </source>
</evidence>
<dbReference type="GO" id="GO:0004818">
    <property type="term" value="F:glutamate-tRNA ligase activity"/>
    <property type="evidence" value="ECO:0007669"/>
    <property type="project" value="UniProtKB-EC"/>
</dbReference>
<evidence type="ECO:0000256" key="5">
    <source>
        <dbReference type="ARBA" id="ARBA00022598"/>
    </source>
</evidence>
<dbReference type="InterPro" id="IPR020058">
    <property type="entry name" value="Glu/Gln-tRNA-synth_Ib_cat-dom"/>
</dbReference>
<dbReference type="InterPro" id="IPR020056">
    <property type="entry name" value="Rbsml_bL25/Gln-tRNA_synth_N"/>
</dbReference>
<protein>
    <recommendedName>
        <fullName evidence="3">glutamate--tRNA ligase</fullName>
        <ecNumber evidence="3">6.1.1.17</ecNumber>
    </recommendedName>
    <alternativeName>
        <fullName evidence="10">Glutamyl-tRNA synthetase</fullName>
    </alternativeName>
</protein>
<dbReference type="Gene3D" id="3.40.50.620">
    <property type="entry name" value="HUPs"/>
    <property type="match status" value="1"/>
</dbReference>
<evidence type="ECO:0000256" key="12">
    <source>
        <dbReference type="RuleBase" id="RU363037"/>
    </source>
</evidence>
<evidence type="ECO:0000259" key="14">
    <source>
        <dbReference type="Pfam" id="PF03950"/>
    </source>
</evidence>
<dbReference type="AlphaFoldDB" id="A0A482WD08"/>
<evidence type="ECO:0000256" key="3">
    <source>
        <dbReference type="ARBA" id="ARBA00012835"/>
    </source>
</evidence>
<dbReference type="InterPro" id="IPR036282">
    <property type="entry name" value="Glutathione-S-Trfase_C_sf"/>
</dbReference>
<dbReference type="GO" id="GO:0005829">
    <property type="term" value="C:cytosol"/>
    <property type="evidence" value="ECO:0007669"/>
    <property type="project" value="TreeGrafter"/>
</dbReference>
<dbReference type="InterPro" id="IPR000924">
    <property type="entry name" value="Glu/Gln-tRNA-synth"/>
</dbReference>
<dbReference type="PANTHER" id="PTHR43097">
    <property type="entry name" value="GLUTAMINE-TRNA LIGASE"/>
    <property type="match status" value="1"/>
</dbReference>
<dbReference type="HAMAP" id="MF_02076">
    <property type="entry name" value="Glu_tRNA_synth_type2"/>
    <property type="match status" value="1"/>
</dbReference>
<dbReference type="InterPro" id="IPR004526">
    <property type="entry name" value="Glu-tRNA-synth_arc/euk"/>
</dbReference>
<evidence type="ECO:0000256" key="4">
    <source>
        <dbReference type="ARBA" id="ARBA00022490"/>
    </source>
</evidence>
<dbReference type="SUPFAM" id="SSF50715">
    <property type="entry name" value="Ribosomal protein L25-like"/>
    <property type="match status" value="1"/>
</dbReference>
<evidence type="ECO:0000256" key="1">
    <source>
        <dbReference type="ARBA" id="ARBA00004496"/>
    </source>
</evidence>
<evidence type="ECO:0000256" key="9">
    <source>
        <dbReference type="ARBA" id="ARBA00023146"/>
    </source>
</evidence>
<keyword evidence="4" id="KW-0963">Cytoplasm</keyword>
<evidence type="ECO:0000256" key="10">
    <source>
        <dbReference type="ARBA" id="ARBA00030865"/>
    </source>
</evidence>
<organism evidence="16 17">
    <name type="scientific">Asbolus verrucosus</name>
    <name type="common">Desert ironclad beetle</name>
    <dbReference type="NCBI Taxonomy" id="1661398"/>
    <lineage>
        <taxon>Eukaryota</taxon>
        <taxon>Metazoa</taxon>
        <taxon>Ecdysozoa</taxon>
        <taxon>Arthropoda</taxon>
        <taxon>Hexapoda</taxon>
        <taxon>Insecta</taxon>
        <taxon>Pterygota</taxon>
        <taxon>Neoptera</taxon>
        <taxon>Endopterygota</taxon>
        <taxon>Coleoptera</taxon>
        <taxon>Polyphaga</taxon>
        <taxon>Cucujiformia</taxon>
        <taxon>Tenebrionidae</taxon>
        <taxon>Pimeliinae</taxon>
        <taxon>Asbolus</taxon>
    </lineage>
</organism>
<dbReference type="Pfam" id="PF00749">
    <property type="entry name" value="tRNA-synt_1c"/>
    <property type="match status" value="1"/>
</dbReference>
<dbReference type="InterPro" id="IPR014729">
    <property type="entry name" value="Rossmann-like_a/b/a_fold"/>
</dbReference>
<keyword evidence="5 12" id="KW-0436">Ligase</keyword>
<comment type="caution">
    <text evidence="16">The sequence shown here is derived from an EMBL/GenBank/DDBJ whole genome shotgun (WGS) entry which is preliminary data.</text>
</comment>
<dbReference type="Proteomes" id="UP000292052">
    <property type="component" value="Unassembled WGS sequence"/>
</dbReference>
<comment type="catalytic activity">
    <reaction evidence="11">
        <text>tRNA(Glu) + L-glutamate + ATP = L-glutamyl-tRNA(Glu) + AMP + diphosphate</text>
        <dbReference type="Rhea" id="RHEA:23540"/>
        <dbReference type="Rhea" id="RHEA-COMP:9663"/>
        <dbReference type="Rhea" id="RHEA-COMP:9680"/>
        <dbReference type="ChEBI" id="CHEBI:29985"/>
        <dbReference type="ChEBI" id="CHEBI:30616"/>
        <dbReference type="ChEBI" id="CHEBI:33019"/>
        <dbReference type="ChEBI" id="CHEBI:78442"/>
        <dbReference type="ChEBI" id="CHEBI:78520"/>
        <dbReference type="ChEBI" id="CHEBI:456215"/>
        <dbReference type="EC" id="6.1.1.17"/>
    </reaction>
</comment>
<keyword evidence="17" id="KW-1185">Reference proteome</keyword>
<dbReference type="Gene3D" id="1.20.1050.130">
    <property type="match status" value="1"/>
</dbReference>
<dbReference type="OrthoDB" id="1350766at2759"/>
<evidence type="ECO:0000256" key="11">
    <source>
        <dbReference type="ARBA" id="ARBA00048351"/>
    </source>
</evidence>
<evidence type="ECO:0000313" key="16">
    <source>
        <dbReference type="EMBL" id="RZC42964.1"/>
    </source>
</evidence>
<evidence type="ECO:0000259" key="13">
    <source>
        <dbReference type="Pfam" id="PF00749"/>
    </source>
</evidence>
<dbReference type="GO" id="GO:0017101">
    <property type="term" value="C:aminoacyl-tRNA synthetase multienzyme complex"/>
    <property type="evidence" value="ECO:0007669"/>
    <property type="project" value="UniProtKB-ARBA"/>
</dbReference>
<comment type="subcellular location">
    <subcellularLocation>
        <location evidence="1">Cytoplasm</location>
    </subcellularLocation>
</comment>
<dbReference type="FunFam" id="1.10.1160.10:FF:000001">
    <property type="entry name" value="Glutamine--tRNA ligase"/>
    <property type="match status" value="1"/>
</dbReference>
<sequence length="717" mass="81773">MKLICNKSNPLLGGVIAAEYVKTLKNAPVEIQWGDETVIDNCTKKITCETNNDLLRAVARLLAETELYGSTPIEKTEVDHWLTFSLNLKSSKSDFDGSLTLLNKSLDAVTFLVCSKSWLELLSKKEAPVNVLRWYSLLKSHPAVVKTLENLPNEAKSALSPPAGRQSMEKSNVGNRAREGKFVELPGAEMGKVVVRFPPEASGYLHIGHAKAALLNQYYQEAFQGKLILRFDDTNPAKENLHFEKVILEDVALLEIKPDMFTHTSQYFDLMLEYCEKLLQEGKAYVDDTDPETMKTQREQKIESANRNNSTEQNFKLWDEMKKGTDKGQQCCVRAKIDMQSPNGCLRDPTIYRCKNELHPRTGDKYKVYPTYDFACPIVDAIEGVTHTLRTMEYHDRDPQFYWFIEALGLRKPYIWEYSRLSMTNTVLSKRKLTWFVNEGLVDGWDDPRMPTVRGVLRKGMTVQGLKEFIIAQGSSRSVVFMEWDKIWAFNKKVIDPIAPRFTALDYDDPVAVNVNGVKEECLTVPKHPKNDVGTKSVWIGPKILIERVDAECLKEGENATFINWGNLLIKKINRENGKITSVDVDPNLENKDYKKTLKLTWLAVTDKGKFTPTWCVYFDHLINKALLGKDEDFKQFIGHETRKEVQMIGDPELKNLKKGDIIQLQRRGFFRVDVAYEPLSLYTCKEQPVILFYIPDGHTKENPVTSVTKPSVGSNV</sequence>
<dbReference type="Gene3D" id="2.40.240.10">
    <property type="entry name" value="Ribosomal Protein L25, Chain P"/>
    <property type="match status" value="1"/>
</dbReference>
<evidence type="ECO:0000313" key="17">
    <source>
        <dbReference type="Proteomes" id="UP000292052"/>
    </source>
</evidence>
<dbReference type="Gene3D" id="1.10.1160.10">
    <property type="entry name" value="Glutamyl-trna Synthetase, Domain 2"/>
    <property type="match status" value="1"/>
</dbReference>
<evidence type="ECO:0000256" key="6">
    <source>
        <dbReference type="ARBA" id="ARBA00022741"/>
    </source>
</evidence>
<dbReference type="SUPFAM" id="SSF52374">
    <property type="entry name" value="Nucleotidylyl transferase"/>
    <property type="match status" value="1"/>
</dbReference>
<dbReference type="FunFam" id="3.90.800.10:FF:000001">
    <property type="entry name" value="Glutamine--tRNA ligase"/>
    <property type="match status" value="1"/>
</dbReference>
<proteinExistence type="inferred from homology"/>
<dbReference type="Gene3D" id="3.90.800.10">
    <property type="entry name" value="Glutamyl-tRNA Synthetase, Domain 3"/>
    <property type="match status" value="1"/>
</dbReference>
<dbReference type="EC" id="6.1.1.17" evidence="3"/>
<dbReference type="EMBL" id="QDEB01003274">
    <property type="protein sequence ID" value="RZC42964.1"/>
    <property type="molecule type" value="Genomic_DNA"/>
</dbReference>
<dbReference type="InterPro" id="IPR049437">
    <property type="entry name" value="tRNA-synt_1c_C2"/>
</dbReference>
<dbReference type="SUPFAM" id="SSF47616">
    <property type="entry name" value="GST C-terminal domain-like"/>
    <property type="match status" value="1"/>
</dbReference>
<feature type="domain" description="Glutamyl/glutaminyl-tRNA synthetase class Ib catalytic" evidence="13">
    <location>
        <begin position="192"/>
        <end position="496"/>
    </location>
</feature>
<evidence type="ECO:0000256" key="8">
    <source>
        <dbReference type="ARBA" id="ARBA00022917"/>
    </source>
</evidence>
<dbReference type="InterPro" id="IPR050132">
    <property type="entry name" value="Gln/Glu-tRNA_Ligase"/>
</dbReference>
<dbReference type="InterPro" id="IPR011035">
    <property type="entry name" value="Ribosomal_bL25/Gln-tRNA_synth"/>
</dbReference>
<feature type="domain" description="Glutamyl/glutaminyl-tRNA synthetase class Ib anti-codon binding" evidence="14">
    <location>
        <begin position="499"/>
        <end position="585"/>
    </location>
</feature>
<evidence type="ECO:0000256" key="7">
    <source>
        <dbReference type="ARBA" id="ARBA00022840"/>
    </source>
</evidence>
<gene>
    <name evidence="16" type="ORF">BDFB_002957</name>
</gene>
<dbReference type="InterPro" id="IPR020059">
    <property type="entry name" value="Glu/Gln-tRNA-synth_Ib_codon-bd"/>
</dbReference>
<dbReference type="NCBIfam" id="TIGR00463">
    <property type="entry name" value="gltX_arch"/>
    <property type="match status" value="1"/>
</dbReference>
<evidence type="ECO:0000259" key="15">
    <source>
        <dbReference type="Pfam" id="PF20974"/>
    </source>
</evidence>
<reference evidence="16 17" key="1">
    <citation type="submission" date="2017-03" db="EMBL/GenBank/DDBJ databases">
        <title>Genome of the blue death feigning beetle - Asbolus verrucosus.</title>
        <authorList>
            <person name="Rider S.D."/>
        </authorList>
    </citation>
    <scope>NUCLEOTIDE SEQUENCE [LARGE SCALE GENOMIC DNA]</scope>
    <source>
        <strain evidence="16">Butters</strain>
        <tissue evidence="16">Head and leg muscle</tissue>
    </source>
</reference>
<feature type="domain" description="tRNA synthetases class I (E and Q) anti-codon binding" evidence="15">
    <location>
        <begin position="600"/>
        <end position="674"/>
    </location>
</feature>
<comment type="similarity">
    <text evidence="2">Belongs to the class-I aminoacyl-tRNA synthetase family. Glutamate--tRNA ligase type 2 subfamily.</text>
</comment>
<feature type="non-terminal residue" evidence="16">
    <location>
        <position position="717"/>
    </location>
</feature>
<keyword evidence="6 12" id="KW-0547">Nucleotide-binding</keyword>
<dbReference type="PROSITE" id="PS00178">
    <property type="entry name" value="AA_TRNA_LIGASE_I"/>
    <property type="match status" value="1"/>
</dbReference>
<keyword evidence="8 12" id="KW-0648">Protein biosynthesis</keyword>
<dbReference type="GO" id="GO:0005524">
    <property type="term" value="F:ATP binding"/>
    <property type="evidence" value="ECO:0007669"/>
    <property type="project" value="UniProtKB-KW"/>
</dbReference>
<dbReference type="STRING" id="1661398.A0A482WD08"/>
<keyword evidence="9 12" id="KW-0030">Aminoacyl-tRNA synthetase</keyword>
<dbReference type="GO" id="GO:0006424">
    <property type="term" value="P:glutamyl-tRNA aminoacylation"/>
    <property type="evidence" value="ECO:0007669"/>
    <property type="project" value="InterPro"/>
</dbReference>
<dbReference type="PRINTS" id="PR00987">
    <property type="entry name" value="TRNASYNTHGLU"/>
</dbReference>
<dbReference type="InterPro" id="IPR020061">
    <property type="entry name" value="Glu_tRNA_lig_a-bdl"/>
</dbReference>